<evidence type="ECO:0000313" key="10">
    <source>
        <dbReference type="Proteomes" id="UP000007434"/>
    </source>
</evidence>
<feature type="transmembrane region" description="Helical" evidence="5">
    <location>
        <begin position="311"/>
        <end position="330"/>
    </location>
</feature>
<dbReference type="GO" id="GO:0006508">
    <property type="term" value="P:proteolysis"/>
    <property type="evidence" value="ECO:0007669"/>
    <property type="project" value="InterPro"/>
</dbReference>
<evidence type="ECO:0000256" key="5">
    <source>
        <dbReference type="SAM" id="Phobius"/>
    </source>
</evidence>
<evidence type="ECO:0000256" key="2">
    <source>
        <dbReference type="ARBA" id="ARBA00022692"/>
    </source>
</evidence>
<dbReference type="Proteomes" id="UP000007434">
    <property type="component" value="Chromosome"/>
</dbReference>
<evidence type="ECO:0000313" key="9">
    <source>
        <dbReference type="EMBL" id="ADQ15101.1"/>
    </source>
</evidence>
<feature type="transmembrane region" description="Helical" evidence="5">
    <location>
        <begin position="336"/>
        <end position="356"/>
    </location>
</feature>
<dbReference type="EMBL" id="CP002304">
    <property type="protein sequence ID" value="ADQ15101.1"/>
    <property type="molecule type" value="Genomic_DNA"/>
</dbReference>
<dbReference type="Pfam" id="PF24961">
    <property type="entry name" value="NfeD_membrane"/>
    <property type="match status" value="1"/>
</dbReference>
<name>E4RIN1_HALHG</name>
<evidence type="ECO:0000259" key="6">
    <source>
        <dbReference type="Pfam" id="PF01957"/>
    </source>
</evidence>
<dbReference type="HOGENOM" id="CLU_024619_2_0_9"/>
<dbReference type="InterPro" id="IPR002810">
    <property type="entry name" value="NfeD-like_C"/>
</dbReference>
<dbReference type="STRING" id="656519.Halsa_1678"/>
<dbReference type="CDD" id="cd07021">
    <property type="entry name" value="Clp_protease_NfeD_like"/>
    <property type="match status" value="1"/>
</dbReference>
<reference evidence="9 10" key="2">
    <citation type="journal article" date="2011" name="J. Bacteriol.">
        <title>Complete Genome Sequence of the Haloalkaliphilic, Hydrogen Producing Halanaerobium hydrogenoformans.</title>
        <authorList>
            <person name="Brown S.D."/>
            <person name="Begemann M.B."/>
            <person name="Mormile M.R."/>
            <person name="Wall J.D."/>
            <person name="Han C.S."/>
            <person name="Goodwin L.A."/>
            <person name="Pitluck S."/>
            <person name="Land M.L."/>
            <person name="Hauser L.J."/>
            <person name="Elias D.A."/>
        </authorList>
    </citation>
    <scope>NUCLEOTIDE SEQUENCE [LARGE SCALE GENOMIC DNA]</scope>
    <source>
        <strain evidence="10">sapolanicus</strain>
    </source>
</reference>
<accession>E4RIN1</accession>
<dbReference type="InterPro" id="IPR052165">
    <property type="entry name" value="Membrane_assoc_protease"/>
</dbReference>
<dbReference type="InterPro" id="IPR029045">
    <property type="entry name" value="ClpP/crotonase-like_dom_sf"/>
</dbReference>
<dbReference type="SUPFAM" id="SSF52096">
    <property type="entry name" value="ClpP/crotonase"/>
    <property type="match status" value="1"/>
</dbReference>
<dbReference type="InterPro" id="IPR001907">
    <property type="entry name" value="ClpP"/>
</dbReference>
<keyword evidence="2 5" id="KW-0812">Transmembrane</keyword>
<dbReference type="eggNOG" id="COG1030">
    <property type="taxonomic scope" value="Bacteria"/>
</dbReference>
<gene>
    <name evidence="9" type="ordered locus">Halsa_1678</name>
</gene>
<keyword evidence="4 5" id="KW-0472">Membrane</keyword>
<evidence type="ECO:0000259" key="7">
    <source>
        <dbReference type="Pfam" id="PF24961"/>
    </source>
</evidence>
<evidence type="ECO:0000256" key="3">
    <source>
        <dbReference type="ARBA" id="ARBA00022989"/>
    </source>
</evidence>
<evidence type="ECO:0000259" key="8">
    <source>
        <dbReference type="Pfam" id="PF25145"/>
    </source>
</evidence>
<comment type="subcellular location">
    <subcellularLocation>
        <location evidence="1">Membrane</location>
        <topology evidence="1">Multi-pass membrane protein</topology>
    </subcellularLocation>
</comment>
<dbReference type="AlphaFoldDB" id="E4RIN1"/>
<feature type="domain" description="NfeD integral membrane" evidence="7">
    <location>
        <begin position="241"/>
        <end position="356"/>
    </location>
</feature>
<keyword evidence="10" id="KW-1185">Reference proteome</keyword>
<dbReference type="Gene3D" id="3.90.226.10">
    <property type="entry name" value="2-enoyl-CoA Hydratase, Chain A, domain 1"/>
    <property type="match status" value="1"/>
</dbReference>
<evidence type="ECO:0000256" key="1">
    <source>
        <dbReference type="ARBA" id="ARBA00004141"/>
    </source>
</evidence>
<protein>
    <submittedName>
        <fullName evidence="9">Uncharacterized protein</fullName>
    </submittedName>
</protein>
<dbReference type="GO" id="GO:0004252">
    <property type="term" value="F:serine-type endopeptidase activity"/>
    <property type="evidence" value="ECO:0007669"/>
    <property type="project" value="InterPro"/>
</dbReference>
<dbReference type="PRINTS" id="PR00127">
    <property type="entry name" value="CLPPROTEASEP"/>
</dbReference>
<feature type="domain" description="NfeD1b N-terminal" evidence="8">
    <location>
        <begin position="44"/>
        <end position="220"/>
    </location>
</feature>
<dbReference type="InterPro" id="IPR056739">
    <property type="entry name" value="NfeD_membrane"/>
</dbReference>
<dbReference type="GO" id="GO:0004176">
    <property type="term" value="F:ATP-dependent peptidase activity"/>
    <property type="evidence" value="ECO:0007669"/>
    <property type="project" value="InterPro"/>
</dbReference>
<reference evidence="9 10" key="1">
    <citation type="submission" date="2010-11" db="EMBL/GenBank/DDBJ databases">
        <title>Complete sequence of Halanaerobium sp. sapolanicus.</title>
        <authorList>
            <consortium name="US DOE Joint Genome Institute"/>
            <person name="Lucas S."/>
            <person name="Copeland A."/>
            <person name="Lapidus A."/>
            <person name="Cheng J.-F."/>
            <person name="Bruce D."/>
            <person name="Goodwin L."/>
            <person name="Pitluck S."/>
            <person name="Davenport K."/>
            <person name="Detter J.C."/>
            <person name="Han C."/>
            <person name="Tapia R."/>
            <person name="Land M."/>
            <person name="Hauser L."/>
            <person name="Jeffries C."/>
            <person name="Kyrpides N."/>
            <person name="Ivanova N."/>
            <person name="Mikhailova N."/>
            <person name="Begemann M.B."/>
            <person name="Mormile M.R."/>
            <person name="Wall J.D."/>
            <person name="Elias D.A."/>
            <person name="Woyke T."/>
        </authorList>
    </citation>
    <scope>NUCLEOTIDE SEQUENCE [LARGE SCALE GENOMIC DNA]</scope>
    <source>
        <strain evidence="10">sapolanicus</strain>
    </source>
</reference>
<dbReference type="InterPro" id="IPR056738">
    <property type="entry name" value="NfeD1b_N"/>
</dbReference>
<dbReference type="Pfam" id="PF25145">
    <property type="entry name" value="NfeD1b_N"/>
    <property type="match status" value="1"/>
</dbReference>
<dbReference type="Pfam" id="PF01957">
    <property type="entry name" value="NfeD"/>
    <property type="match status" value="1"/>
</dbReference>
<dbReference type="GO" id="GO:0005886">
    <property type="term" value="C:plasma membrane"/>
    <property type="evidence" value="ECO:0007669"/>
    <property type="project" value="TreeGrafter"/>
</dbReference>
<evidence type="ECO:0000256" key="4">
    <source>
        <dbReference type="ARBA" id="ARBA00023136"/>
    </source>
</evidence>
<sequence length="445" mass="48757">MEVNNPLILILGVKKLRKKVLIFLILFLIIITIFSSAERASASIYHIQLEGEINIAQYSFINDALTKAEAEGAEEFIIEINSLGGYVDPALRIRDRIFNSPLRIITFVNGRAWSAAALLALTGDEIYISSGSSIGAAETRPQEEKYISALRKEFAATAERTGRNGQIAEAMVDSDLEIESIIEREKLLTLTAREAVELGMADFIAENLNELSELKSIRTEEIIRIERSSLHNIIALITNPYISALLLVVAFSALIFEALTPGFAVGGTIGILSLLIFFAGHILTGAIGMGMLILFMIGIILIFFEIFVIPGFGVAGISGITAVLISLFFVFPNRTIALNVLLGVMFFTLLIAFIMIKKLGTSRFWNKISLEKSSEGYYSSSDKKDYVGRKAVTITKLRPAGTIEIDNSRVDAVSEGGFIEKNSTVEVVSVSGSRIVVREIEEEAK</sequence>
<feature type="transmembrane region" description="Helical" evidence="5">
    <location>
        <begin position="286"/>
        <end position="304"/>
    </location>
</feature>
<dbReference type="Gene3D" id="2.40.50.140">
    <property type="entry name" value="Nucleic acid-binding proteins"/>
    <property type="match status" value="1"/>
</dbReference>
<feature type="transmembrane region" description="Helical" evidence="5">
    <location>
        <begin position="233"/>
        <end position="256"/>
    </location>
</feature>
<feature type="domain" description="NfeD-like C-terminal" evidence="6">
    <location>
        <begin position="384"/>
        <end position="438"/>
    </location>
</feature>
<dbReference type="PANTHER" id="PTHR33507">
    <property type="entry name" value="INNER MEMBRANE PROTEIN YBBJ"/>
    <property type="match status" value="1"/>
</dbReference>
<feature type="transmembrane region" description="Helical" evidence="5">
    <location>
        <begin position="20"/>
        <end position="37"/>
    </location>
</feature>
<feature type="transmembrane region" description="Helical" evidence="5">
    <location>
        <begin position="263"/>
        <end position="280"/>
    </location>
</feature>
<organism evidence="9 10">
    <name type="scientific">Halanaerobium hydrogeniformans</name>
    <name type="common">Halanaerobium sp. (strain sapolanicus)</name>
    <dbReference type="NCBI Taxonomy" id="656519"/>
    <lineage>
        <taxon>Bacteria</taxon>
        <taxon>Bacillati</taxon>
        <taxon>Bacillota</taxon>
        <taxon>Clostridia</taxon>
        <taxon>Halanaerobiales</taxon>
        <taxon>Halanaerobiaceae</taxon>
        <taxon>Halanaerobium</taxon>
    </lineage>
</organism>
<dbReference type="PANTHER" id="PTHR33507:SF3">
    <property type="entry name" value="INNER MEMBRANE PROTEIN YBBJ"/>
    <property type="match status" value="1"/>
</dbReference>
<dbReference type="InterPro" id="IPR012340">
    <property type="entry name" value="NA-bd_OB-fold"/>
</dbReference>
<keyword evidence="3 5" id="KW-1133">Transmembrane helix</keyword>
<dbReference type="KEGG" id="has:Halsa_1678"/>
<proteinExistence type="predicted"/>